<organism evidence="1 2">
    <name type="scientific">Solihabitans fulvus</name>
    <dbReference type="NCBI Taxonomy" id="1892852"/>
    <lineage>
        <taxon>Bacteria</taxon>
        <taxon>Bacillati</taxon>
        <taxon>Actinomycetota</taxon>
        <taxon>Actinomycetes</taxon>
        <taxon>Pseudonocardiales</taxon>
        <taxon>Pseudonocardiaceae</taxon>
        <taxon>Solihabitans</taxon>
    </lineage>
</organism>
<sequence length="69" mass="8035">MSEFVTTLREQVRETQRALTAAQAARHPHEVRLHLARLRDLLEIAERHAVDTRDWVHPSVRQILESEAS</sequence>
<name>A0A5B2W9U0_9PSEU</name>
<reference evidence="1 2" key="2">
    <citation type="submission" date="2019-09" db="EMBL/GenBank/DDBJ databases">
        <authorList>
            <person name="Jin C."/>
        </authorList>
    </citation>
    <scope>NUCLEOTIDE SEQUENCE [LARGE SCALE GENOMIC DNA]</scope>
    <source>
        <strain evidence="1 2">AN110305</strain>
    </source>
</reference>
<dbReference type="OrthoDB" id="3431161at2"/>
<dbReference type="EMBL" id="VUOB01000111">
    <property type="protein sequence ID" value="KAA2247316.1"/>
    <property type="molecule type" value="Genomic_DNA"/>
</dbReference>
<dbReference type="Proteomes" id="UP000323454">
    <property type="component" value="Unassembled WGS sequence"/>
</dbReference>
<keyword evidence="2" id="KW-1185">Reference proteome</keyword>
<reference evidence="1 2" key="1">
    <citation type="submission" date="2019-09" db="EMBL/GenBank/DDBJ databases">
        <title>Goodfellowia gen. nov., a new genus of the Pseudonocardineae related to Actinoalloteichus, containing Goodfellowia coeruleoviolacea gen. nov., comb. nov. gen. nov., comb. nov.</title>
        <authorList>
            <person name="Labeda D."/>
        </authorList>
    </citation>
    <scope>NUCLEOTIDE SEQUENCE [LARGE SCALE GENOMIC DNA]</scope>
    <source>
        <strain evidence="1 2">AN110305</strain>
    </source>
</reference>
<proteinExistence type="predicted"/>
<evidence type="ECO:0000313" key="2">
    <source>
        <dbReference type="Proteomes" id="UP000323454"/>
    </source>
</evidence>
<protein>
    <submittedName>
        <fullName evidence="1">Uncharacterized protein</fullName>
    </submittedName>
</protein>
<accession>A0A5B2W9U0</accession>
<gene>
    <name evidence="1" type="ORF">F0L68_40140</name>
</gene>
<evidence type="ECO:0000313" key="1">
    <source>
        <dbReference type="EMBL" id="KAA2247316.1"/>
    </source>
</evidence>
<comment type="caution">
    <text evidence="1">The sequence shown here is derived from an EMBL/GenBank/DDBJ whole genome shotgun (WGS) entry which is preliminary data.</text>
</comment>
<dbReference type="RefSeq" id="WP_149855166.1">
    <property type="nucleotide sequence ID" value="NZ_VUOB01000111.1"/>
</dbReference>
<dbReference type="AlphaFoldDB" id="A0A5B2W9U0"/>